<name>A0AAV1TV22_9STRA</name>
<dbReference type="AlphaFoldDB" id="A0AAV1TV22"/>
<reference evidence="1" key="1">
    <citation type="submission" date="2024-01" db="EMBL/GenBank/DDBJ databases">
        <authorList>
            <person name="Webb A."/>
        </authorList>
    </citation>
    <scope>NUCLEOTIDE SEQUENCE</scope>
    <source>
        <strain evidence="1">Pm1</strain>
    </source>
</reference>
<comment type="caution">
    <text evidence="1">The sequence shown here is derived from an EMBL/GenBank/DDBJ whole genome shotgun (WGS) entry which is preliminary data.</text>
</comment>
<proteinExistence type="predicted"/>
<organism evidence="1 2">
    <name type="scientific">Peronospora matthiolae</name>
    <dbReference type="NCBI Taxonomy" id="2874970"/>
    <lineage>
        <taxon>Eukaryota</taxon>
        <taxon>Sar</taxon>
        <taxon>Stramenopiles</taxon>
        <taxon>Oomycota</taxon>
        <taxon>Peronosporomycetes</taxon>
        <taxon>Peronosporales</taxon>
        <taxon>Peronosporaceae</taxon>
        <taxon>Peronospora</taxon>
    </lineage>
</organism>
<sequence length="165" mass="19385">MYLGIFLEHDALDAYTEAFTSVTDVDDDDQYVLAMLGLAFVPINNCDYLEEDIYMMVKRCTWSVASLHLRMMEMERMLKSLPEGALDIDEPTQIRYFNRAMPSEWKYAYEMSGMDLLSMEQSVQYFLRLEASEFCQIHERRPRNGNATSIKVPRQVNKCSRYTNR</sequence>
<dbReference type="EMBL" id="CAKLBY020000097">
    <property type="protein sequence ID" value="CAK7926191.1"/>
    <property type="molecule type" value="Genomic_DNA"/>
</dbReference>
<protein>
    <submittedName>
        <fullName evidence="1">Uncharacterized protein</fullName>
    </submittedName>
</protein>
<evidence type="ECO:0000313" key="2">
    <source>
        <dbReference type="Proteomes" id="UP001162060"/>
    </source>
</evidence>
<dbReference type="Proteomes" id="UP001162060">
    <property type="component" value="Unassembled WGS sequence"/>
</dbReference>
<accession>A0AAV1TV22</accession>
<evidence type="ECO:0000313" key="1">
    <source>
        <dbReference type="EMBL" id="CAK7926191.1"/>
    </source>
</evidence>
<gene>
    <name evidence="1" type="ORF">PM001_LOCUS11341</name>
</gene>